<dbReference type="InterPro" id="IPR045698">
    <property type="entry name" value="Rab3GAP1_C"/>
</dbReference>
<feature type="domain" description="Rab3GAP catalytic subunit conserved" evidence="11">
    <location>
        <begin position="703"/>
        <end position="842"/>
    </location>
</feature>
<dbReference type="PANTHER" id="PTHR21422">
    <property type="entry name" value="RAB3 GTPASE-ACTIVATING PROTEIN CATALYTIC SUBUNIT"/>
    <property type="match status" value="1"/>
</dbReference>
<dbReference type="Pfam" id="PF19533">
    <property type="entry name" value="Rab3-GAP_cat_C"/>
    <property type="match status" value="1"/>
</dbReference>
<evidence type="ECO:0000256" key="6">
    <source>
        <dbReference type="ARBA" id="ARBA00022468"/>
    </source>
</evidence>
<dbReference type="Proteomes" id="UP001642483">
    <property type="component" value="Unassembled WGS sequence"/>
</dbReference>
<evidence type="ECO:0000259" key="12">
    <source>
        <dbReference type="Pfam" id="PF19533"/>
    </source>
</evidence>
<evidence type="ECO:0000313" key="14">
    <source>
        <dbReference type="Proteomes" id="UP001642483"/>
    </source>
</evidence>
<dbReference type="InterPro" id="IPR045700">
    <property type="entry name" value="Rab3GAP1"/>
</dbReference>
<evidence type="ECO:0000256" key="1">
    <source>
        <dbReference type="ARBA" id="ARBA00004222"/>
    </source>
</evidence>
<evidence type="ECO:0000256" key="8">
    <source>
        <dbReference type="ARBA" id="ARBA00022824"/>
    </source>
</evidence>
<evidence type="ECO:0000256" key="9">
    <source>
        <dbReference type="ARBA" id="ARBA00023034"/>
    </source>
</evidence>
<evidence type="ECO:0000256" key="5">
    <source>
        <dbReference type="ARBA" id="ARBA00015817"/>
    </source>
</evidence>
<name>A0ABP0F9Z9_CLALP</name>
<keyword evidence="9" id="KW-0333">Golgi apparatus</keyword>
<feature type="compositionally biased region" description="Basic and acidic residues" evidence="10">
    <location>
        <begin position="605"/>
        <end position="616"/>
    </location>
</feature>
<proteinExistence type="inferred from homology"/>
<comment type="caution">
    <text evidence="13">The sequence shown here is derived from an EMBL/GenBank/DDBJ whole genome shotgun (WGS) entry which is preliminary data.</text>
</comment>
<keyword evidence="7" id="KW-0963">Cytoplasm</keyword>
<keyword evidence="6" id="KW-0343">GTPase activation</keyword>
<dbReference type="Pfam" id="PF13890">
    <property type="entry name" value="Rab3-GTPase_cat"/>
    <property type="match status" value="1"/>
</dbReference>
<reference evidence="13 14" key="1">
    <citation type="submission" date="2024-02" db="EMBL/GenBank/DDBJ databases">
        <authorList>
            <person name="Daric V."/>
            <person name="Darras S."/>
        </authorList>
    </citation>
    <scope>NUCLEOTIDE SEQUENCE [LARGE SCALE GENOMIC DNA]</scope>
</reference>
<evidence type="ECO:0000256" key="10">
    <source>
        <dbReference type="SAM" id="MobiDB-lite"/>
    </source>
</evidence>
<protein>
    <recommendedName>
        <fullName evidence="5">Rab3 GTPase-activating protein catalytic subunit</fullName>
    </recommendedName>
</protein>
<comment type="similarity">
    <text evidence="4">Belongs to the Rab3-GAP catalytic subunit family.</text>
</comment>
<accession>A0ABP0F9Z9</accession>
<dbReference type="PANTHER" id="PTHR21422:SF9">
    <property type="entry name" value="RAB3 GTPASE-ACTIVATING PROTEIN CATALYTIC SUBUNIT"/>
    <property type="match status" value="1"/>
</dbReference>
<keyword evidence="14" id="KW-1185">Reference proteome</keyword>
<evidence type="ECO:0000256" key="7">
    <source>
        <dbReference type="ARBA" id="ARBA00022490"/>
    </source>
</evidence>
<evidence type="ECO:0000256" key="2">
    <source>
        <dbReference type="ARBA" id="ARBA00004240"/>
    </source>
</evidence>
<organism evidence="13 14">
    <name type="scientific">Clavelina lepadiformis</name>
    <name type="common">Light-bulb sea squirt</name>
    <name type="synonym">Ascidia lepadiformis</name>
    <dbReference type="NCBI Taxonomy" id="159417"/>
    <lineage>
        <taxon>Eukaryota</taxon>
        <taxon>Metazoa</taxon>
        <taxon>Chordata</taxon>
        <taxon>Tunicata</taxon>
        <taxon>Ascidiacea</taxon>
        <taxon>Aplousobranchia</taxon>
        <taxon>Clavelinidae</taxon>
        <taxon>Clavelina</taxon>
    </lineage>
</organism>
<comment type="subcellular location">
    <subcellularLocation>
        <location evidence="3">Cytoplasm</location>
    </subcellularLocation>
    <subcellularLocation>
        <location evidence="2">Endoplasmic reticulum</location>
    </subcellularLocation>
    <subcellularLocation>
        <location evidence="1">Golgi apparatus</location>
        <location evidence="1">cis-Golgi network</location>
    </subcellularLocation>
</comment>
<feature type="compositionally biased region" description="Basic and acidic residues" evidence="10">
    <location>
        <begin position="572"/>
        <end position="583"/>
    </location>
</feature>
<feature type="region of interest" description="Disordered" evidence="10">
    <location>
        <begin position="596"/>
        <end position="625"/>
    </location>
</feature>
<sequence>MSESEDENAVVQEDEVFEITDFTNASDWESFITQIEEIITNWNLTSYVKLQPLQNNEITNGDWEAVTAHLKFTNVPFTMTLHRLKFKPDTEQFVEELNEEDDDKIPHPQYVEDMMCIDNDFPARAHCIARWYGLRCFLILSISSSNGITNQSKCNLLTSSVSIALSNMSCDVPFFVQIQENWRRMYEGKAVSTGMSTQFEMVHLKKCPQQYAYLSGLLHLFKNKIGLTSLLSGETRVSARFTYVLHDWGIDGKWPAKPPDPEAVASHFGTLLYGCLEDPVTELQLAAVWPSMTGDLVIDNDIHSDFKPLSAPRWVVRLCYADDLTCLLSSYLYEFIKATNRTESMSDLLNVLEDHTTDKHLGQALEKITDPSAGGMLPGVKLASGLTKVVTDSQTLFRKSAYTLGRIAAVRGRIPREVLNNIKSYMFFQESTNSRQSSSQQQQASTYTFYHKLKAAPIDSLTHHLAMCAIVVNLCHGGLSALAQVWHVFVSELRTMLDKGECLPGIDSSKPDLNTCLLHQKLQMLNCCIQRKVLREQRSPRSSSEVDFKVNPSFVDISEDLTESNNHNNHMATDESKNETTPLKEVDKYDGNLETSENAAASSNHSERLSSNDSRGKFSVQSDDEDEFFECESDIDLGDTEQKHITSGDQHQEISEQQSLDQVSFTVNSNKTEDGAIISRDDVEHSTNENKDSMVDIDVSYPAEGRLKPCDDLNLLRCNSSLFIPHTQDHAPVTEDQLEEQAEVFSKLGDTKEGSKVRAKMQSASLRSDMEAFKSANPGCVLEDFVRWYSPRDFENGELSQRMKIPQNLWVTTWKSAKPVPAHRQKRIFDDTKEAEKVLHFLTNLKPAEAAQMLIPVCTHEALLVLRLASDAMKESLPSLPLICNQIEARAAQIFKQWHMYGSVANQFQPWTKDIQSKVEDLFRQITFAETMIERARSLQHKFRNLGDTAQVNAFVRQLLEHPEVPLDEAAVGPVGCIIKYYFQNQQNIVVEAESPLSSEQSEDVRLPKEIPPLPKPAGREFIIRASNSYPSPFSRKLPHRMYAVLMQNEFRLASAVSHDSTFF</sequence>
<dbReference type="InterPro" id="IPR026147">
    <property type="entry name" value="Rab3GAP1_conserved"/>
</dbReference>
<evidence type="ECO:0000259" key="11">
    <source>
        <dbReference type="Pfam" id="PF13890"/>
    </source>
</evidence>
<dbReference type="EMBL" id="CAWYQH010000035">
    <property type="protein sequence ID" value="CAK8676524.1"/>
    <property type="molecule type" value="Genomic_DNA"/>
</dbReference>
<evidence type="ECO:0000256" key="4">
    <source>
        <dbReference type="ARBA" id="ARBA00008856"/>
    </source>
</evidence>
<evidence type="ECO:0000256" key="3">
    <source>
        <dbReference type="ARBA" id="ARBA00004496"/>
    </source>
</evidence>
<evidence type="ECO:0000313" key="13">
    <source>
        <dbReference type="EMBL" id="CAK8676524.1"/>
    </source>
</evidence>
<feature type="domain" description="Rab3GAP catalytic subunit C-terminal" evidence="12">
    <location>
        <begin position="916"/>
        <end position="1064"/>
    </location>
</feature>
<feature type="region of interest" description="Disordered" evidence="10">
    <location>
        <begin position="563"/>
        <end position="583"/>
    </location>
</feature>
<gene>
    <name evidence="13" type="ORF">CVLEPA_LOCUS5988</name>
</gene>
<keyword evidence="8" id="KW-0256">Endoplasmic reticulum</keyword>